<dbReference type="WBParaSite" id="TTAC_0001129601-mRNA-1">
    <property type="protein sequence ID" value="TTAC_0001129601-mRNA-1"/>
    <property type="gene ID" value="TTAC_0001129601"/>
</dbReference>
<organism evidence="3">
    <name type="scientific">Hydatigena taeniaeformis</name>
    <name type="common">Feline tapeworm</name>
    <name type="synonym">Taenia taeniaeformis</name>
    <dbReference type="NCBI Taxonomy" id="6205"/>
    <lineage>
        <taxon>Eukaryota</taxon>
        <taxon>Metazoa</taxon>
        <taxon>Spiralia</taxon>
        <taxon>Lophotrochozoa</taxon>
        <taxon>Platyhelminthes</taxon>
        <taxon>Cestoda</taxon>
        <taxon>Eucestoda</taxon>
        <taxon>Cyclophyllidea</taxon>
        <taxon>Taeniidae</taxon>
        <taxon>Hydatigera</taxon>
    </lineage>
</organism>
<dbReference type="STRING" id="6205.A0A0R3XCL9"/>
<dbReference type="AlphaFoldDB" id="A0A0R3XCL9"/>
<name>A0A0R3XCL9_HYDTA</name>
<evidence type="ECO:0000313" key="3">
    <source>
        <dbReference type="WBParaSite" id="TTAC_0001129601-mRNA-1"/>
    </source>
</evidence>
<protein>
    <submittedName>
        <fullName evidence="3">Myosin_tail_1 domain-containing protein</fullName>
    </submittedName>
</protein>
<accession>A0A0R3XCL9</accession>
<proteinExistence type="predicted"/>
<reference evidence="3" key="1">
    <citation type="submission" date="2017-02" db="UniProtKB">
        <authorList>
            <consortium name="WormBaseParasite"/>
        </authorList>
    </citation>
    <scope>IDENTIFICATION</scope>
</reference>
<sequence length="244" mass="27773">LKDASDQSQVINELSRQLEAAKTTAQQAAVEAENAHRQAAAWATEQSVNSEQSQRDREAMAALKADLQDTLKAKDAAEKRIERLENDLQNQIKALNVAVDQAHTIEEVCKQEHLTLIDSLSRENQDLKVALNEANQAQSRSASFDEPASQSLKKEVDVLKKELDKRDVVITKLEKECQEKHVRKLEALQVQLRRYEEETANLNRVLDEQRKGIEERDRLVRQLRAENASFVFCVPLNYIIHVAI</sequence>
<feature type="coiled-coil region" evidence="1">
    <location>
        <begin position="178"/>
        <end position="212"/>
    </location>
</feature>
<evidence type="ECO:0000256" key="1">
    <source>
        <dbReference type="SAM" id="Coils"/>
    </source>
</evidence>
<feature type="region of interest" description="Disordered" evidence="2">
    <location>
        <begin position="25"/>
        <end position="55"/>
    </location>
</feature>
<keyword evidence="1" id="KW-0175">Coiled coil</keyword>
<evidence type="ECO:0000256" key="2">
    <source>
        <dbReference type="SAM" id="MobiDB-lite"/>
    </source>
</evidence>